<dbReference type="Proteomes" id="UP000077755">
    <property type="component" value="Chromosome 8"/>
</dbReference>
<reference evidence="1" key="1">
    <citation type="journal article" date="2016" name="Nat. Genet.">
        <title>A high-quality carrot genome assembly provides new insights into carotenoid accumulation and asterid genome evolution.</title>
        <authorList>
            <person name="Iorizzo M."/>
            <person name="Ellison S."/>
            <person name="Senalik D."/>
            <person name="Zeng P."/>
            <person name="Satapoomin P."/>
            <person name="Huang J."/>
            <person name="Bowman M."/>
            <person name="Iovene M."/>
            <person name="Sanseverino W."/>
            <person name="Cavagnaro P."/>
            <person name="Yildiz M."/>
            <person name="Macko-Podgorni A."/>
            <person name="Moranska E."/>
            <person name="Grzebelus E."/>
            <person name="Grzebelus D."/>
            <person name="Ashrafi H."/>
            <person name="Zheng Z."/>
            <person name="Cheng S."/>
            <person name="Spooner D."/>
            <person name="Van Deynze A."/>
            <person name="Simon P."/>
        </authorList>
    </citation>
    <scope>NUCLEOTIDE SEQUENCE</scope>
    <source>
        <tissue evidence="1">Leaf</tissue>
    </source>
</reference>
<organism evidence="1 2">
    <name type="scientific">Daucus carota subsp. sativus</name>
    <name type="common">Carrot</name>
    <dbReference type="NCBI Taxonomy" id="79200"/>
    <lineage>
        <taxon>Eukaryota</taxon>
        <taxon>Viridiplantae</taxon>
        <taxon>Streptophyta</taxon>
        <taxon>Embryophyta</taxon>
        <taxon>Tracheophyta</taxon>
        <taxon>Spermatophyta</taxon>
        <taxon>Magnoliopsida</taxon>
        <taxon>eudicotyledons</taxon>
        <taxon>Gunneridae</taxon>
        <taxon>Pentapetalae</taxon>
        <taxon>asterids</taxon>
        <taxon>campanulids</taxon>
        <taxon>Apiales</taxon>
        <taxon>Apiaceae</taxon>
        <taxon>Apioideae</taxon>
        <taxon>Scandiceae</taxon>
        <taxon>Daucinae</taxon>
        <taxon>Daucus</taxon>
        <taxon>Daucus sect. Daucus</taxon>
    </lineage>
</organism>
<gene>
    <name evidence="1" type="ORF">DCAR_0830461</name>
</gene>
<proteinExistence type="predicted"/>
<dbReference type="Gramene" id="KZM83758">
    <property type="protein sequence ID" value="KZM83758"/>
    <property type="gene ID" value="DCAR_028820"/>
</dbReference>
<accession>A0A175YKV6</accession>
<evidence type="ECO:0000313" key="2">
    <source>
        <dbReference type="Proteomes" id="UP000077755"/>
    </source>
</evidence>
<sequence length="119" mass="13133">MSLTLTLSSDTTVKQTTTLNKPTIYTNKNRFTTGSRTTNPKTHNAFPAEFLRRIAEKMAKTLSLVTIKRSSRKVSSSATLARSRSCVDTTLDTHRAEAVSDCIEFLNSSSVLRKCNSVS</sequence>
<dbReference type="PANTHER" id="PTHR34355:SF1">
    <property type="entry name" value="JOSEPHIN-LIKE PROTEIN"/>
    <property type="match status" value="1"/>
</dbReference>
<dbReference type="AlphaFoldDB" id="A0A175YKV6"/>
<name>A0A175YKV6_DAUCS</name>
<protein>
    <submittedName>
        <fullName evidence="1">Uncharacterized protein</fullName>
    </submittedName>
</protein>
<dbReference type="PANTHER" id="PTHR34355">
    <property type="entry name" value="JOSEPHIN-LIKE PROTEIN"/>
    <property type="match status" value="1"/>
</dbReference>
<reference evidence="1" key="2">
    <citation type="submission" date="2022-03" db="EMBL/GenBank/DDBJ databases">
        <title>Draft title - Genomic analysis of global carrot germplasm unveils the trajectory of domestication and the origin of high carotenoid orange carrot.</title>
        <authorList>
            <person name="Iorizzo M."/>
            <person name="Ellison S."/>
            <person name="Senalik D."/>
            <person name="Macko-Podgorni A."/>
            <person name="Grzebelus D."/>
            <person name="Bostan H."/>
            <person name="Rolling W."/>
            <person name="Curaba J."/>
            <person name="Simon P."/>
        </authorList>
    </citation>
    <scope>NUCLEOTIDE SEQUENCE</scope>
    <source>
        <tissue evidence="1">Leaf</tissue>
    </source>
</reference>
<dbReference type="EMBL" id="CP093350">
    <property type="protein sequence ID" value="WOH10984.1"/>
    <property type="molecule type" value="Genomic_DNA"/>
</dbReference>
<keyword evidence="2" id="KW-1185">Reference proteome</keyword>
<evidence type="ECO:0000313" key="1">
    <source>
        <dbReference type="EMBL" id="WOH10984.1"/>
    </source>
</evidence>